<dbReference type="PROSITE" id="PS01124">
    <property type="entry name" value="HTH_ARAC_FAMILY_2"/>
    <property type="match status" value="1"/>
</dbReference>
<dbReference type="SUPFAM" id="SSF52317">
    <property type="entry name" value="Class I glutamine amidotransferase-like"/>
    <property type="match status" value="1"/>
</dbReference>
<keyword evidence="1" id="KW-0805">Transcription regulation</keyword>
<dbReference type="Pfam" id="PF01965">
    <property type="entry name" value="DJ-1_PfpI"/>
    <property type="match status" value="1"/>
</dbReference>
<evidence type="ECO:0000313" key="4">
    <source>
        <dbReference type="EMBL" id="RFC63975.1"/>
    </source>
</evidence>
<gene>
    <name evidence="4" type="ORF">DY251_19925</name>
</gene>
<dbReference type="AlphaFoldDB" id="A0A371X418"/>
<dbReference type="InterPro" id="IPR002818">
    <property type="entry name" value="DJ-1/PfpI"/>
</dbReference>
<feature type="domain" description="HTH araC/xylS-type" evidence="3">
    <location>
        <begin position="193"/>
        <end position="291"/>
    </location>
</feature>
<evidence type="ECO:0000256" key="1">
    <source>
        <dbReference type="ARBA" id="ARBA00023015"/>
    </source>
</evidence>
<dbReference type="PANTHER" id="PTHR43130">
    <property type="entry name" value="ARAC-FAMILY TRANSCRIPTIONAL REGULATOR"/>
    <property type="match status" value="1"/>
</dbReference>
<dbReference type="InterPro" id="IPR009057">
    <property type="entry name" value="Homeodomain-like_sf"/>
</dbReference>
<evidence type="ECO:0000259" key="3">
    <source>
        <dbReference type="PROSITE" id="PS01124"/>
    </source>
</evidence>
<dbReference type="SMART" id="SM00342">
    <property type="entry name" value="HTH_ARAC"/>
    <property type="match status" value="1"/>
</dbReference>
<keyword evidence="2" id="KW-0804">Transcription</keyword>
<dbReference type="Proteomes" id="UP000262379">
    <property type="component" value="Unassembled WGS sequence"/>
</dbReference>
<accession>A0A371X418</accession>
<dbReference type="GO" id="GO:0003700">
    <property type="term" value="F:DNA-binding transcription factor activity"/>
    <property type="evidence" value="ECO:0007669"/>
    <property type="project" value="InterPro"/>
</dbReference>
<evidence type="ECO:0000256" key="2">
    <source>
        <dbReference type="ARBA" id="ARBA00023163"/>
    </source>
</evidence>
<dbReference type="InterPro" id="IPR018060">
    <property type="entry name" value="HTH_AraC"/>
</dbReference>
<proteinExistence type="predicted"/>
<comment type="caution">
    <text evidence="4">The sequence shown here is derived from an EMBL/GenBank/DDBJ whole genome shotgun (WGS) entry which is preliminary data.</text>
</comment>
<reference evidence="5" key="1">
    <citation type="submission" date="2018-08" db="EMBL/GenBank/DDBJ databases">
        <authorList>
            <person name="Im W.T."/>
        </authorList>
    </citation>
    <scope>NUCLEOTIDE SEQUENCE [LARGE SCALE GENOMIC DNA]</scope>
    <source>
        <strain evidence="5">LA-28</strain>
    </source>
</reference>
<evidence type="ECO:0000313" key="5">
    <source>
        <dbReference type="Proteomes" id="UP000262379"/>
    </source>
</evidence>
<dbReference type="EMBL" id="QURN01000021">
    <property type="protein sequence ID" value="RFC63975.1"/>
    <property type="molecule type" value="Genomic_DNA"/>
</dbReference>
<dbReference type="PANTHER" id="PTHR43130:SF3">
    <property type="entry name" value="HTH-TYPE TRANSCRIPTIONAL REGULATOR RV1931C"/>
    <property type="match status" value="1"/>
</dbReference>
<dbReference type="GO" id="GO:0043565">
    <property type="term" value="F:sequence-specific DNA binding"/>
    <property type="evidence" value="ECO:0007669"/>
    <property type="project" value="InterPro"/>
</dbReference>
<organism evidence="4 5">
    <name type="scientific">Mesorhizobium denitrificans</name>
    <dbReference type="NCBI Taxonomy" id="2294114"/>
    <lineage>
        <taxon>Bacteria</taxon>
        <taxon>Pseudomonadati</taxon>
        <taxon>Pseudomonadota</taxon>
        <taxon>Alphaproteobacteria</taxon>
        <taxon>Hyphomicrobiales</taxon>
        <taxon>Phyllobacteriaceae</taxon>
        <taxon>Mesorhizobium</taxon>
    </lineage>
</organism>
<dbReference type="InterPro" id="IPR029062">
    <property type="entry name" value="Class_I_gatase-like"/>
</dbReference>
<protein>
    <submittedName>
        <fullName evidence="4">GlxA family transcriptional regulator</fullName>
    </submittedName>
</protein>
<dbReference type="InterPro" id="IPR052158">
    <property type="entry name" value="INH-QAR"/>
</dbReference>
<dbReference type="SUPFAM" id="SSF46689">
    <property type="entry name" value="Homeodomain-like"/>
    <property type="match status" value="2"/>
</dbReference>
<dbReference type="Pfam" id="PF12833">
    <property type="entry name" value="HTH_18"/>
    <property type="match status" value="1"/>
</dbReference>
<dbReference type="CDD" id="cd03136">
    <property type="entry name" value="GATase1_AraC_ArgR_like"/>
    <property type="match status" value="1"/>
</dbReference>
<name>A0A371X418_9HYPH</name>
<dbReference type="Gene3D" id="3.40.50.880">
    <property type="match status" value="1"/>
</dbReference>
<sequence>MVLASAIEPLRVARDYSDNAQFTWRLLSVDGRDVTSSSGMTIRCDAPLNQARDLDILFVVAGYGARSQTKPALTKALQLVERRVPMLGALDSGAWLLASAGLLDGHKATIHWQDINQFSETHLNVEVVTDRYVMDGNRVTAGGATTVTDLMLKLIGDRGGGALAFDVSNMFVYDSRQRRPQDGDVVVRAPQLTKAVAIMRANVEHPIGLALLAAQAALSERTLARLFEREFGIGPGRYYQNIRLDVARSLVEETSLSASEIAARSGFASSSCLSRAYKDHFRHGLREARHSRRVMSRA</sequence>
<dbReference type="Gene3D" id="1.10.10.60">
    <property type="entry name" value="Homeodomain-like"/>
    <property type="match status" value="1"/>
</dbReference>
<keyword evidence="5" id="KW-1185">Reference proteome</keyword>